<evidence type="ECO:0000313" key="5">
    <source>
        <dbReference type="EMBL" id="GGB21847.1"/>
    </source>
</evidence>
<comment type="similarity">
    <text evidence="1">Belongs to the GTP cyclohydrolase I type 2/NIF3 family.</text>
</comment>
<dbReference type="GO" id="GO:0046872">
    <property type="term" value="F:metal ion binding"/>
    <property type="evidence" value="ECO:0007669"/>
    <property type="project" value="UniProtKB-KW"/>
</dbReference>
<dbReference type="InterPro" id="IPR002678">
    <property type="entry name" value="DUF34/NIF3"/>
</dbReference>
<dbReference type="Pfam" id="PF01784">
    <property type="entry name" value="DUF34_NIF3"/>
    <property type="match status" value="1"/>
</dbReference>
<evidence type="ECO:0000256" key="3">
    <source>
        <dbReference type="PIRSR" id="PIRSR602678-1"/>
    </source>
</evidence>
<evidence type="ECO:0000313" key="6">
    <source>
        <dbReference type="Proteomes" id="UP000607559"/>
    </source>
</evidence>
<keyword evidence="4" id="KW-0732">Signal</keyword>
<keyword evidence="2 3" id="KW-0479">Metal-binding</keyword>
<dbReference type="PANTHER" id="PTHR13799:SF14">
    <property type="entry name" value="GTP CYCLOHYDROLASE 1 TYPE 2 HOMOLOG"/>
    <property type="match status" value="1"/>
</dbReference>
<dbReference type="GO" id="GO:0005737">
    <property type="term" value="C:cytoplasm"/>
    <property type="evidence" value="ECO:0007669"/>
    <property type="project" value="TreeGrafter"/>
</dbReference>
<evidence type="ECO:0008006" key="7">
    <source>
        <dbReference type="Google" id="ProtNLM"/>
    </source>
</evidence>
<dbReference type="Proteomes" id="UP000607559">
    <property type="component" value="Unassembled WGS sequence"/>
</dbReference>
<accession>A0A8J2XWR8</accession>
<comment type="caution">
    <text evidence="5">The sequence shown here is derived from an EMBL/GenBank/DDBJ whole genome shotgun (WGS) entry which is preliminary data.</text>
</comment>
<evidence type="ECO:0000256" key="4">
    <source>
        <dbReference type="SAM" id="SignalP"/>
    </source>
</evidence>
<evidence type="ECO:0000256" key="1">
    <source>
        <dbReference type="ARBA" id="ARBA00006964"/>
    </source>
</evidence>
<dbReference type="EMBL" id="BMJC01000006">
    <property type="protein sequence ID" value="GGB21847.1"/>
    <property type="molecule type" value="Genomic_DNA"/>
</dbReference>
<dbReference type="RefSeq" id="WP_188937329.1">
    <property type="nucleotide sequence ID" value="NZ_BMJC01000006.1"/>
</dbReference>
<feature type="signal peptide" evidence="4">
    <location>
        <begin position="1"/>
        <end position="30"/>
    </location>
</feature>
<dbReference type="SUPFAM" id="SSF102705">
    <property type="entry name" value="NIF3 (NGG1p interacting factor 3)-like"/>
    <property type="match status" value="1"/>
</dbReference>
<keyword evidence="6" id="KW-1185">Reference proteome</keyword>
<dbReference type="PANTHER" id="PTHR13799">
    <property type="entry name" value="NGG1 INTERACTING FACTOR 3"/>
    <property type="match status" value="1"/>
</dbReference>
<feature type="binding site" evidence="3">
    <location>
        <position position="267"/>
    </location>
    <ligand>
        <name>a divalent metal cation</name>
        <dbReference type="ChEBI" id="CHEBI:60240"/>
        <label>1</label>
    </ligand>
</feature>
<reference evidence="5" key="1">
    <citation type="journal article" date="2014" name="Int. J. Syst. Evol. Microbiol.">
        <title>Complete genome sequence of Corynebacterium casei LMG S-19264T (=DSM 44701T), isolated from a smear-ripened cheese.</title>
        <authorList>
            <consortium name="US DOE Joint Genome Institute (JGI-PGF)"/>
            <person name="Walter F."/>
            <person name="Albersmeier A."/>
            <person name="Kalinowski J."/>
            <person name="Ruckert C."/>
        </authorList>
    </citation>
    <scope>NUCLEOTIDE SEQUENCE</scope>
    <source>
        <strain evidence="5">CGMCC 1.15448</strain>
    </source>
</reference>
<feature type="binding site" evidence="3">
    <location>
        <position position="98"/>
    </location>
    <ligand>
        <name>a divalent metal cation</name>
        <dbReference type="ChEBI" id="CHEBI:60240"/>
        <label>1</label>
    </ligand>
</feature>
<feature type="binding site" evidence="3">
    <location>
        <position position="263"/>
    </location>
    <ligand>
        <name>a divalent metal cation</name>
        <dbReference type="ChEBI" id="CHEBI:60240"/>
        <label>1</label>
    </ligand>
</feature>
<protein>
    <recommendedName>
        <fullName evidence="7">NGG1p interacting factor NIF3</fullName>
    </recommendedName>
</protein>
<dbReference type="InterPro" id="IPR036069">
    <property type="entry name" value="DUF34/NIF3_sf"/>
</dbReference>
<proteinExistence type="inferred from homology"/>
<dbReference type="Gene3D" id="3.40.1390.30">
    <property type="entry name" value="NIF3 (NGG1p interacting factor 3)-like"/>
    <property type="match status" value="2"/>
</dbReference>
<name>A0A8J2XWR8_9BACT</name>
<sequence>MLQRREFLVSAATAAAALAASSFPFSRSVAAPAKALTIQQVIDALLADIPGAPFPNTVDTIKAGNPSQPVKGIVTTMFATGAIIQRTIELGANFIIAHEPTFYNHTDETKWLTDSNDPVYAAKRDLLDKHGIVVWRFHDGIHAHKPDGVRMGVLQALDFDSYYNPDQPPLITLPESMPLNSLIMHLKQRLSIREVKYIGNLVQSCARLVLSPGAAGGRSHIAAIEKYQPDCFICGELNEWETSEYIRDARYQGRNISLIVLGHCVSEEPGLEWLVPVLKQKVPGVQVTHLPSGDAFSFI</sequence>
<organism evidence="5 6">
    <name type="scientific">Puia dinghuensis</name>
    <dbReference type="NCBI Taxonomy" id="1792502"/>
    <lineage>
        <taxon>Bacteria</taxon>
        <taxon>Pseudomonadati</taxon>
        <taxon>Bacteroidota</taxon>
        <taxon>Chitinophagia</taxon>
        <taxon>Chitinophagales</taxon>
        <taxon>Chitinophagaceae</taxon>
        <taxon>Puia</taxon>
    </lineage>
</organism>
<gene>
    <name evidence="5" type="ORF">GCM10011511_52120</name>
</gene>
<dbReference type="PROSITE" id="PS51318">
    <property type="entry name" value="TAT"/>
    <property type="match status" value="1"/>
</dbReference>
<dbReference type="AlphaFoldDB" id="A0A8J2XWR8"/>
<reference evidence="5" key="2">
    <citation type="submission" date="2020-09" db="EMBL/GenBank/DDBJ databases">
        <authorList>
            <person name="Sun Q."/>
            <person name="Zhou Y."/>
        </authorList>
    </citation>
    <scope>NUCLEOTIDE SEQUENCE</scope>
    <source>
        <strain evidence="5">CGMCC 1.15448</strain>
    </source>
</reference>
<dbReference type="InterPro" id="IPR006311">
    <property type="entry name" value="TAT_signal"/>
</dbReference>
<feature type="chain" id="PRO_5035234577" description="NGG1p interacting factor NIF3" evidence="4">
    <location>
        <begin position="31"/>
        <end position="299"/>
    </location>
</feature>
<evidence type="ECO:0000256" key="2">
    <source>
        <dbReference type="ARBA" id="ARBA00022723"/>
    </source>
</evidence>